<evidence type="ECO:0000313" key="8">
    <source>
        <dbReference type="EMBL" id="KAK1943911.1"/>
    </source>
</evidence>
<proteinExistence type="inferred from homology"/>
<dbReference type="InterPro" id="IPR000996">
    <property type="entry name" value="Clathrin_L-chain"/>
</dbReference>
<dbReference type="GO" id="GO:0006886">
    <property type="term" value="P:intracellular protein transport"/>
    <property type="evidence" value="ECO:0007669"/>
    <property type="project" value="InterPro"/>
</dbReference>
<gene>
    <name evidence="8" type="ORF">P3T76_005307</name>
</gene>
<keyword evidence="3 6" id="KW-0472">Membrane</keyword>
<feature type="region of interest" description="Disordered" evidence="7">
    <location>
        <begin position="198"/>
        <end position="235"/>
    </location>
</feature>
<keyword evidence="4 6" id="KW-0168">Coated pit</keyword>
<dbReference type="EMBL" id="JASMQC010000007">
    <property type="protein sequence ID" value="KAK1943911.1"/>
    <property type="molecule type" value="Genomic_DNA"/>
</dbReference>
<dbReference type="GO" id="GO:0072583">
    <property type="term" value="P:clathrin-dependent endocytosis"/>
    <property type="evidence" value="ECO:0007669"/>
    <property type="project" value="TreeGrafter"/>
</dbReference>
<name>A0AAD9LPR1_9STRA</name>
<comment type="caution">
    <text evidence="8">The sequence shown here is derived from an EMBL/GenBank/DDBJ whole genome shotgun (WGS) entry which is preliminary data.</text>
</comment>
<accession>A0AAD9LPR1</accession>
<organism evidence="8 9">
    <name type="scientific">Phytophthora citrophthora</name>
    <dbReference type="NCBI Taxonomy" id="4793"/>
    <lineage>
        <taxon>Eukaryota</taxon>
        <taxon>Sar</taxon>
        <taxon>Stramenopiles</taxon>
        <taxon>Oomycota</taxon>
        <taxon>Peronosporomycetes</taxon>
        <taxon>Peronosporales</taxon>
        <taxon>Peronosporaceae</taxon>
        <taxon>Phytophthora</taxon>
    </lineage>
</organism>
<protein>
    <recommendedName>
        <fullName evidence="6">Clathrin light chain</fullName>
    </recommendedName>
</protein>
<evidence type="ECO:0000256" key="3">
    <source>
        <dbReference type="ARBA" id="ARBA00023136"/>
    </source>
</evidence>
<evidence type="ECO:0000256" key="5">
    <source>
        <dbReference type="ARBA" id="ARBA00023329"/>
    </source>
</evidence>
<keyword evidence="5 6" id="KW-0968">Cytoplasmic vesicle</keyword>
<evidence type="ECO:0000256" key="7">
    <source>
        <dbReference type="SAM" id="MobiDB-lite"/>
    </source>
</evidence>
<dbReference type="Proteomes" id="UP001259832">
    <property type="component" value="Unassembled WGS sequence"/>
</dbReference>
<dbReference type="PANTHER" id="PTHR10639">
    <property type="entry name" value="CLATHRIN LIGHT CHAIN"/>
    <property type="match status" value="1"/>
</dbReference>
<reference evidence="8" key="1">
    <citation type="submission" date="2023-08" db="EMBL/GenBank/DDBJ databases">
        <title>Reference Genome Resource for the Citrus Pathogen Phytophthora citrophthora.</title>
        <authorList>
            <person name="Moller H."/>
            <person name="Coetzee B."/>
            <person name="Rose L.J."/>
            <person name="Van Niekerk J.M."/>
        </authorList>
    </citation>
    <scope>NUCLEOTIDE SEQUENCE</scope>
    <source>
        <strain evidence="8">STE-U-9442</strain>
    </source>
</reference>
<evidence type="ECO:0000256" key="1">
    <source>
        <dbReference type="ARBA" id="ARBA00004180"/>
    </source>
</evidence>
<comment type="subcellular location">
    <subcellularLocation>
        <location evidence="1 6">Cytoplasmic vesicle membrane</location>
        <topology evidence="1 6">Peripheral membrane protein</topology>
        <orientation evidence="1 6">Cytoplasmic side</orientation>
    </subcellularLocation>
    <subcellularLocation>
        <location evidence="6">Membrane</location>
        <location evidence="6">Coated pit</location>
        <topology evidence="6">Peripheral membrane protein</topology>
        <orientation evidence="6">Cytoplasmic side</orientation>
    </subcellularLocation>
    <text evidence="6">Cytoplasmic face of coated pits and vesicles.</text>
</comment>
<dbReference type="AlphaFoldDB" id="A0AAD9LPR1"/>
<evidence type="ECO:0000256" key="6">
    <source>
        <dbReference type="RuleBase" id="RU363137"/>
    </source>
</evidence>
<feature type="region of interest" description="Disordered" evidence="7">
    <location>
        <begin position="1"/>
        <end position="68"/>
    </location>
</feature>
<dbReference type="GO" id="GO:0032050">
    <property type="term" value="F:clathrin heavy chain binding"/>
    <property type="evidence" value="ECO:0007669"/>
    <property type="project" value="TreeGrafter"/>
</dbReference>
<sequence>MSDPFGDGNPVEGDIPQEISDFAPPVDNSNDFYEVEPTEATTNGTYEENTEQSFDQHDEESFEQHQESFQPMDFAPAPVEDVPAADFQAEIPAAPMEIPAQIPVVEEDNELTKFMREYEEKIALKAQEQEKVAVECKSKAEEDMAQFLAERQRIKESKMQANRVFEQATLEKMVADLQNENPWERVVTLVDLETSRKKKLDALNNNNNKKDGKKQDPKPVAVPAKKTKEDEEDVSRMRQLFVQLKATPLEQTRADAVAAN</sequence>
<comment type="function">
    <text evidence="6">Clathrin is the major protein of the polyhedral coat of coated pits and vesicles.</text>
</comment>
<dbReference type="Pfam" id="PF01086">
    <property type="entry name" value="Clathrin_lg_ch"/>
    <property type="match status" value="1"/>
</dbReference>
<dbReference type="GO" id="GO:0030132">
    <property type="term" value="C:clathrin coat of coated pit"/>
    <property type="evidence" value="ECO:0007669"/>
    <property type="project" value="InterPro"/>
</dbReference>
<feature type="compositionally biased region" description="Polar residues" evidence="7">
    <location>
        <begin position="39"/>
        <end position="53"/>
    </location>
</feature>
<evidence type="ECO:0000313" key="9">
    <source>
        <dbReference type="Proteomes" id="UP001259832"/>
    </source>
</evidence>
<dbReference type="PANTHER" id="PTHR10639:SF7">
    <property type="entry name" value="CLATHRIN LIGHT CHAIN"/>
    <property type="match status" value="1"/>
</dbReference>
<dbReference type="GO" id="GO:0005198">
    <property type="term" value="F:structural molecule activity"/>
    <property type="evidence" value="ECO:0007669"/>
    <property type="project" value="InterPro"/>
</dbReference>
<dbReference type="GO" id="GO:0030130">
    <property type="term" value="C:clathrin coat of trans-Golgi network vesicle"/>
    <property type="evidence" value="ECO:0007669"/>
    <property type="project" value="InterPro"/>
</dbReference>
<evidence type="ECO:0000256" key="2">
    <source>
        <dbReference type="ARBA" id="ARBA00005263"/>
    </source>
</evidence>
<comment type="similarity">
    <text evidence="2 6">Belongs to the clathrin light chain family.</text>
</comment>
<keyword evidence="9" id="KW-1185">Reference proteome</keyword>
<feature type="compositionally biased region" description="Basic and acidic residues" evidence="7">
    <location>
        <begin position="208"/>
        <end position="217"/>
    </location>
</feature>
<evidence type="ECO:0000256" key="4">
    <source>
        <dbReference type="ARBA" id="ARBA00023176"/>
    </source>
</evidence>